<dbReference type="Proteomes" id="UP000182783">
    <property type="component" value="Unassembled WGS sequence"/>
</dbReference>
<dbReference type="AlphaFoldDB" id="A0A1H0A1T3"/>
<name>A0A1H0A1T3_9BACL</name>
<reference evidence="2 3" key="1">
    <citation type="submission" date="2016-10" db="EMBL/GenBank/DDBJ databases">
        <authorList>
            <person name="de Groot N.N."/>
        </authorList>
    </citation>
    <scope>NUCLEOTIDE SEQUENCE [LARGE SCALE GENOMIC DNA]</scope>
    <source>
        <strain evidence="2 3">CGMCC 1.10239</strain>
    </source>
</reference>
<proteinExistence type="predicted"/>
<protein>
    <submittedName>
        <fullName evidence="2">Ribbon-helix-helix domain-containing protein</fullName>
    </submittedName>
</protein>
<gene>
    <name evidence="2" type="ORF">SAMN05216191_13439</name>
</gene>
<dbReference type="EMBL" id="FNGM01000034">
    <property type="protein sequence ID" value="SDN27669.1"/>
    <property type="molecule type" value="Genomic_DNA"/>
</dbReference>
<accession>A0A1H0A1T3</accession>
<evidence type="ECO:0000259" key="1">
    <source>
        <dbReference type="Pfam" id="PF12651"/>
    </source>
</evidence>
<dbReference type="RefSeq" id="WP_074648838.1">
    <property type="nucleotide sequence ID" value="NZ_CP048429.1"/>
</dbReference>
<dbReference type="InterPro" id="IPR038733">
    <property type="entry name" value="Predicted_DNA_bind_prot_RHH"/>
</dbReference>
<sequence>MSQRVPYATKIEKDLKEKLIKLSELSRIPQSKLMDEAIEDLLKKHAAFFEK</sequence>
<dbReference type="Pfam" id="PF12651">
    <property type="entry name" value="RHH_3"/>
    <property type="match status" value="1"/>
</dbReference>
<evidence type="ECO:0000313" key="3">
    <source>
        <dbReference type="Proteomes" id="UP000182783"/>
    </source>
</evidence>
<organism evidence="2 3">
    <name type="scientific">Paenibacillus jilunlii</name>
    <dbReference type="NCBI Taxonomy" id="682956"/>
    <lineage>
        <taxon>Bacteria</taxon>
        <taxon>Bacillati</taxon>
        <taxon>Bacillota</taxon>
        <taxon>Bacilli</taxon>
        <taxon>Bacillales</taxon>
        <taxon>Paenibacillaceae</taxon>
        <taxon>Paenibacillus</taxon>
    </lineage>
</organism>
<feature type="domain" description="Predicted DNA-binding protein ribbon-helix-helix" evidence="1">
    <location>
        <begin position="4"/>
        <end position="45"/>
    </location>
</feature>
<evidence type="ECO:0000313" key="2">
    <source>
        <dbReference type="EMBL" id="SDN27669.1"/>
    </source>
</evidence>